<organism evidence="1 2">
    <name type="scientific">Capillimicrobium parvum</name>
    <dbReference type="NCBI Taxonomy" id="2884022"/>
    <lineage>
        <taxon>Bacteria</taxon>
        <taxon>Bacillati</taxon>
        <taxon>Actinomycetota</taxon>
        <taxon>Thermoleophilia</taxon>
        <taxon>Solirubrobacterales</taxon>
        <taxon>Capillimicrobiaceae</taxon>
        <taxon>Capillimicrobium</taxon>
    </lineage>
</organism>
<dbReference type="KEGG" id="sbae:DSM104329_03186"/>
<name>A0A9E6XYS9_9ACTN</name>
<dbReference type="SUPFAM" id="SSF143100">
    <property type="entry name" value="TTHA1013/TTHA0281-like"/>
    <property type="match status" value="1"/>
</dbReference>
<reference evidence="1" key="1">
    <citation type="journal article" date="2022" name="Int. J. Syst. Evol. Microbiol.">
        <title>Pseudomonas aegrilactucae sp. nov. and Pseudomonas morbosilactucae sp. nov., pathogens causing bacterial rot of lettuce in Japan.</title>
        <authorList>
            <person name="Sawada H."/>
            <person name="Fujikawa T."/>
            <person name="Satou M."/>
        </authorList>
    </citation>
    <scope>NUCLEOTIDE SEQUENCE</scope>
    <source>
        <strain evidence="1">0166_1</strain>
    </source>
</reference>
<dbReference type="Proteomes" id="UP001162834">
    <property type="component" value="Chromosome"/>
</dbReference>
<evidence type="ECO:0000313" key="1">
    <source>
        <dbReference type="EMBL" id="UGS36775.1"/>
    </source>
</evidence>
<sequence>MSAQVEEVLGAISQGRTRQEARGNVIDALRLLLKPERRTPVDPDREPPDLPLVS</sequence>
<dbReference type="EMBL" id="CP087164">
    <property type="protein sequence ID" value="UGS36775.1"/>
    <property type="molecule type" value="Genomic_DNA"/>
</dbReference>
<evidence type="ECO:0000313" key="2">
    <source>
        <dbReference type="Proteomes" id="UP001162834"/>
    </source>
</evidence>
<proteinExistence type="predicted"/>
<dbReference type="AlphaFoldDB" id="A0A9E6XYS9"/>
<accession>A0A9E6XYS9</accession>
<dbReference type="InterPro" id="IPR035069">
    <property type="entry name" value="TTHA1013/TTHA0281-like"/>
</dbReference>
<keyword evidence="2" id="KW-1185">Reference proteome</keyword>
<protein>
    <submittedName>
        <fullName evidence="1">Uncharacterized protein</fullName>
    </submittedName>
</protein>
<gene>
    <name evidence="1" type="ORF">DSM104329_03186</name>
</gene>
<dbReference type="RefSeq" id="WP_259310842.1">
    <property type="nucleotide sequence ID" value="NZ_CP087164.1"/>
</dbReference>